<feature type="signal peptide" evidence="2">
    <location>
        <begin position="1"/>
        <end position="20"/>
    </location>
</feature>
<feature type="region of interest" description="Disordered" evidence="1">
    <location>
        <begin position="538"/>
        <end position="581"/>
    </location>
</feature>
<dbReference type="InterPro" id="IPR025584">
    <property type="entry name" value="Cthe_2159"/>
</dbReference>
<dbReference type="AlphaFoldDB" id="A6TPN9"/>
<dbReference type="KEGG" id="amt:Amet_1994"/>
<dbReference type="Pfam" id="PF14262">
    <property type="entry name" value="Cthe_2159"/>
    <property type="match status" value="1"/>
</dbReference>
<evidence type="ECO:0000256" key="1">
    <source>
        <dbReference type="SAM" id="MobiDB-lite"/>
    </source>
</evidence>
<dbReference type="PROSITE" id="PS51257">
    <property type="entry name" value="PROKAR_LIPOPROTEIN"/>
    <property type="match status" value="1"/>
</dbReference>
<gene>
    <name evidence="3" type="ordered locus">Amet_1994</name>
</gene>
<evidence type="ECO:0000313" key="3">
    <source>
        <dbReference type="EMBL" id="ABR48157.1"/>
    </source>
</evidence>
<feature type="chain" id="PRO_5039264766" description="Dockerin type 1" evidence="2">
    <location>
        <begin position="21"/>
        <end position="581"/>
    </location>
</feature>
<proteinExistence type="predicted"/>
<evidence type="ECO:0008006" key="5">
    <source>
        <dbReference type="Google" id="ProtNLM"/>
    </source>
</evidence>
<dbReference type="eggNOG" id="ENOG502Z8AD">
    <property type="taxonomic scope" value="Bacteria"/>
</dbReference>
<feature type="compositionally biased region" description="Basic and acidic residues" evidence="1">
    <location>
        <begin position="559"/>
        <end position="568"/>
    </location>
</feature>
<keyword evidence="2" id="KW-0732">Signal</keyword>
<evidence type="ECO:0000256" key="2">
    <source>
        <dbReference type="SAM" id="SignalP"/>
    </source>
</evidence>
<dbReference type="RefSeq" id="WP_012063137.1">
    <property type="nucleotide sequence ID" value="NC_009633.1"/>
</dbReference>
<name>A6TPN9_ALKMQ</name>
<protein>
    <recommendedName>
        <fullName evidence="5">Dockerin type 1</fullName>
    </recommendedName>
</protein>
<dbReference type="EMBL" id="CP000724">
    <property type="protein sequence ID" value="ABR48157.1"/>
    <property type="molecule type" value="Genomic_DNA"/>
</dbReference>
<dbReference type="OrthoDB" id="9812829at2"/>
<dbReference type="HOGENOM" id="CLU_021406_1_1_9"/>
<feature type="compositionally biased region" description="Gly residues" evidence="1">
    <location>
        <begin position="540"/>
        <end position="552"/>
    </location>
</feature>
<organism evidence="3 4">
    <name type="scientific">Alkaliphilus metalliredigens (strain QYMF)</name>
    <dbReference type="NCBI Taxonomy" id="293826"/>
    <lineage>
        <taxon>Bacteria</taxon>
        <taxon>Bacillati</taxon>
        <taxon>Bacillota</taxon>
        <taxon>Clostridia</taxon>
        <taxon>Peptostreptococcales</taxon>
        <taxon>Natronincolaceae</taxon>
        <taxon>Alkaliphilus</taxon>
    </lineage>
</organism>
<dbReference type="Proteomes" id="UP000001572">
    <property type="component" value="Chromosome"/>
</dbReference>
<accession>A6TPN9</accession>
<reference evidence="4" key="1">
    <citation type="journal article" date="2016" name="Genome Announc.">
        <title>Complete genome sequence of Alkaliphilus metalliredigens strain QYMF, an alkaliphilic and metal-reducing bacterium isolated from borax-contaminated leachate ponds.</title>
        <authorList>
            <person name="Hwang C."/>
            <person name="Copeland A."/>
            <person name="Lucas S."/>
            <person name="Lapidus A."/>
            <person name="Barry K."/>
            <person name="Detter J.C."/>
            <person name="Glavina Del Rio T."/>
            <person name="Hammon N."/>
            <person name="Israni S."/>
            <person name="Dalin E."/>
            <person name="Tice H."/>
            <person name="Pitluck S."/>
            <person name="Chertkov O."/>
            <person name="Brettin T."/>
            <person name="Bruce D."/>
            <person name="Han C."/>
            <person name="Schmutz J."/>
            <person name="Larimer F."/>
            <person name="Land M.L."/>
            <person name="Hauser L."/>
            <person name="Kyrpides N."/>
            <person name="Mikhailova N."/>
            <person name="Ye Q."/>
            <person name="Zhou J."/>
            <person name="Richardson P."/>
            <person name="Fields M.W."/>
        </authorList>
    </citation>
    <scope>NUCLEOTIDE SEQUENCE [LARGE SCALE GENOMIC DNA]</scope>
    <source>
        <strain evidence="4">QYMF</strain>
    </source>
</reference>
<keyword evidence="4" id="KW-1185">Reference proteome</keyword>
<evidence type="ECO:0000313" key="4">
    <source>
        <dbReference type="Proteomes" id="UP000001572"/>
    </source>
</evidence>
<sequence length="581" mass="61442">MNRKLIAVLAAAMVMMTACDSSGHVDTEKSENQGTNTMMGTITSANRSEESKITDEMLNFDKKTDTTTSIDEGNEIIINLNDVKVGEDVVITEGGSYILSGKMSNGQVRVEVDKSENVQLILDDVEITNEKGAAIYIISANKTIITALDGTENWISDGYGDVVGDIDMENEVSNAAIYSKDDLIINGAGMLTVNATINNGINSRDDLTISIAAMVIHAVDDAIVGRDSVMLKEVDMTINAGDDGIKSSREEEEKGYIVIESGRYNIQSQGKGMNAETSIVILGGEITIDAVDDGIHSNGTIDIMGGNITITTGDDGIHADDMIIINGGDIKILDSYEGIESAMIYIHGGNIDIVASDDGINAAGAGGQGGFRRMPNMAVTDTDVQYKLVITGGIIKVNAEGDGIDANGYIYMSGGEVYIDGPTNNREAAIDYDISFEMSGGLLVGAGSSSMAQAPSTTSTQASIAMTYSEIQSTGTEVVVLDEAGNNIISYAPDKVFQSIVFSTPDMIKGEEYTVVTNGDITVSFETADSVTWVNESGVTTGGGMGGPGGQRPEGMRNFSEDMKRPEGMEMPAEGMRQPKE</sequence>
<dbReference type="STRING" id="293826.Amet_1994"/>